<feature type="transmembrane region" description="Helical" evidence="3">
    <location>
        <begin position="362"/>
        <end position="386"/>
    </location>
</feature>
<evidence type="ECO:0000256" key="3">
    <source>
        <dbReference type="SAM" id="Phobius"/>
    </source>
</evidence>
<dbReference type="OMA" id="GICSERC"/>
<keyword evidence="3" id="KW-1133">Transmembrane helix</keyword>
<organism evidence="5 6">
    <name type="scientific">Chenopodium quinoa</name>
    <name type="common">Quinoa</name>
    <dbReference type="NCBI Taxonomy" id="63459"/>
    <lineage>
        <taxon>Eukaryota</taxon>
        <taxon>Viridiplantae</taxon>
        <taxon>Streptophyta</taxon>
        <taxon>Embryophyta</taxon>
        <taxon>Tracheophyta</taxon>
        <taxon>Spermatophyta</taxon>
        <taxon>Magnoliopsida</taxon>
        <taxon>eudicotyledons</taxon>
        <taxon>Gunneridae</taxon>
        <taxon>Pentapetalae</taxon>
        <taxon>Caryophyllales</taxon>
        <taxon>Chenopodiaceae</taxon>
        <taxon>Chenopodioideae</taxon>
        <taxon>Atripliceae</taxon>
        <taxon>Chenopodium</taxon>
    </lineage>
</organism>
<dbReference type="OrthoDB" id="4062651at2759"/>
<dbReference type="GeneID" id="110701591"/>
<dbReference type="AlphaFoldDB" id="A0A803L492"/>
<sequence length="446" mass="49002">MAAAKDNKRNPEPVMICLSIPCSSSWKSVQCFALEFYRPAALLIQKITNTEFGIGELGGKLATMDMMLATVALVLWLSRDLVEAAPPMAKPGCPDKCGNVTIPYPFGIGSRCYYSEWYEITCNTSIPVLTKFNFQVLKISLKSPEVTINASMAVNCNGQATTWTSANLGGSPYSFSSIYNDFAPINCVGTSFFNVGDKVVARCGSVCNSKIRGNSTSQKSICLSGLPYPLSVYSVNITLTNGTCSYVLLANRDFLNYLLLSNPQHSLLSLVSSGSHIPVNLDWKYFYLPDQSSNDSGSGNCYMHQANGDYTCSCLQRQGGNPYLPNGCQESPRCASCKGDCYITSDDYMDARCFITKKSRNLLGVVLGLSIGVGSLLVSVGCYWLWQILKRRKKIKLRAKNFKQNGGLLLQRQMCYNDCVVEKTKVFTVSELEVATDNFNENRILG</sequence>
<evidence type="ECO:0000259" key="4">
    <source>
        <dbReference type="Pfam" id="PF13947"/>
    </source>
</evidence>
<dbReference type="GO" id="GO:0030247">
    <property type="term" value="F:polysaccharide binding"/>
    <property type="evidence" value="ECO:0007669"/>
    <property type="project" value="InterPro"/>
</dbReference>
<dbReference type="KEGG" id="cqi:110701591"/>
<dbReference type="RefSeq" id="XP_021734914.1">
    <property type="nucleotide sequence ID" value="XM_021879222.1"/>
</dbReference>
<keyword evidence="6" id="KW-1185">Reference proteome</keyword>
<dbReference type="EnsemblPlants" id="AUR62006681-RA">
    <property type="protein sequence ID" value="AUR62006681-RA:cds"/>
    <property type="gene ID" value="AUR62006681"/>
</dbReference>
<dbReference type="Gramene" id="AUR62006681-RA">
    <property type="protein sequence ID" value="AUR62006681-RA:cds"/>
    <property type="gene ID" value="AUR62006681"/>
</dbReference>
<evidence type="ECO:0000256" key="1">
    <source>
        <dbReference type="ARBA" id="ARBA00004167"/>
    </source>
</evidence>
<evidence type="ECO:0000313" key="6">
    <source>
        <dbReference type="Proteomes" id="UP000596660"/>
    </source>
</evidence>
<keyword evidence="3" id="KW-0472">Membrane</keyword>
<dbReference type="GO" id="GO:0016020">
    <property type="term" value="C:membrane"/>
    <property type="evidence" value="ECO:0007669"/>
    <property type="project" value="UniProtKB-SubCell"/>
</dbReference>
<evidence type="ECO:0000256" key="2">
    <source>
        <dbReference type="ARBA" id="ARBA00022729"/>
    </source>
</evidence>
<comment type="subcellular location">
    <subcellularLocation>
        <location evidence="1">Membrane</location>
        <topology evidence="1">Single-pass membrane protein</topology>
    </subcellularLocation>
</comment>
<dbReference type="InterPro" id="IPR025287">
    <property type="entry name" value="WAK_GUB"/>
</dbReference>
<gene>
    <name evidence="5" type="primary">LOC110701591</name>
</gene>
<reference evidence="5" key="1">
    <citation type="journal article" date="2017" name="Nature">
        <title>The genome of Chenopodium quinoa.</title>
        <authorList>
            <person name="Jarvis D.E."/>
            <person name="Ho Y.S."/>
            <person name="Lightfoot D.J."/>
            <person name="Schmoeckel S.M."/>
            <person name="Li B."/>
            <person name="Borm T.J.A."/>
            <person name="Ohyanagi H."/>
            <person name="Mineta K."/>
            <person name="Michell C.T."/>
            <person name="Saber N."/>
            <person name="Kharbatia N.M."/>
            <person name="Rupper R.R."/>
            <person name="Sharp A.R."/>
            <person name="Dally N."/>
            <person name="Boughton B.A."/>
            <person name="Woo Y.H."/>
            <person name="Gao G."/>
            <person name="Schijlen E.G.W.M."/>
            <person name="Guo X."/>
            <person name="Momin A.A."/>
            <person name="Negrao S."/>
            <person name="Al-Babili S."/>
            <person name="Gehring C."/>
            <person name="Roessner U."/>
            <person name="Jung C."/>
            <person name="Murphy K."/>
            <person name="Arold S.T."/>
            <person name="Gojobori T."/>
            <person name="van der Linden C.G."/>
            <person name="van Loo E.N."/>
            <person name="Jellen E.N."/>
            <person name="Maughan P.J."/>
            <person name="Tester M."/>
        </authorList>
    </citation>
    <scope>NUCLEOTIDE SEQUENCE [LARGE SCALE GENOMIC DNA]</scope>
    <source>
        <strain evidence="5">cv. PI 614886</strain>
    </source>
</reference>
<reference evidence="5" key="2">
    <citation type="submission" date="2021-03" db="UniProtKB">
        <authorList>
            <consortium name="EnsemblPlants"/>
        </authorList>
    </citation>
    <scope>IDENTIFICATION</scope>
</reference>
<accession>A0A803L492</accession>
<dbReference type="Pfam" id="PF13947">
    <property type="entry name" value="GUB_WAK_bind"/>
    <property type="match status" value="1"/>
</dbReference>
<dbReference type="Proteomes" id="UP000596660">
    <property type="component" value="Unplaced"/>
</dbReference>
<protein>
    <recommendedName>
        <fullName evidence="4">Wall-associated receptor kinase galacturonan-binding domain-containing protein</fullName>
    </recommendedName>
</protein>
<feature type="domain" description="Wall-associated receptor kinase galacturonan-binding" evidence="4">
    <location>
        <begin position="93"/>
        <end position="149"/>
    </location>
</feature>
<proteinExistence type="predicted"/>
<keyword evidence="3" id="KW-0812">Transmembrane</keyword>
<keyword evidence="2" id="KW-0732">Signal</keyword>
<evidence type="ECO:0000313" key="5">
    <source>
        <dbReference type="EnsemblPlants" id="AUR62006681-RA:cds"/>
    </source>
</evidence>
<name>A0A803L492_CHEQI</name>
<dbReference type="PANTHER" id="PTHR33491">
    <property type="entry name" value="OSJNBA0016N04.9 PROTEIN"/>
    <property type="match status" value="1"/>
</dbReference>